<dbReference type="AlphaFoldDB" id="A0A8C5CMP6"/>
<dbReference type="SUPFAM" id="SSF57756">
    <property type="entry name" value="Retrovirus zinc finger-like domains"/>
    <property type="match status" value="1"/>
</dbReference>
<reference evidence="4" key="1">
    <citation type="submission" date="2025-08" db="UniProtKB">
        <authorList>
            <consortium name="Ensembl"/>
        </authorList>
    </citation>
    <scope>IDENTIFICATION</scope>
</reference>
<dbReference type="OMA" id="WIVILEV"/>
<evidence type="ECO:0000256" key="2">
    <source>
        <dbReference type="SAM" id="MobiDB-lite"/>
    </source>
</evidence>
<dbReference type="Gene3D" id="1.10.4020.10">
    <property type="entry name" value="DNA breaking-rejoining enzymes"/>
    <property type="match status" value="1"/>
</dbReference>
<dbReference type="PANTHER" id="PTHR46888:SF13">
    <property type="entry name" value="RIBONUCLEASE H"/>
    <property type="match status" value="1"/>
</dbReference>
<dbReference type="InterPro" id="IPR038269">
    <property type="entry name" value="SCAN_sf"/>
</dbReference>
<dbReference type="GO" id="GO:0008270">
    <property type="term" value="F:zinc ion binding"/>
    <property type="evidence" value="ECO:0007669"/>
    <property type="project" value="UniProtKB-KW"/>
</dbReference>
<proteinExistence type="predicted"/>
<dbReference type="PANTHER" id="PTHR46888">
    <property type="entry name" value="ZINC KNUCKLE DOMAINCONTAINING PROTEIN-RELATED"/>
    <property type="match status" value="1"/>
</dbReference>
<keyword evidence="1" id="KW-0863">Zinc-finger</keyword>
<keyword evidence="1" id="KW-0479">Metal-binding</keyword>
<evidence type="ECO:0000313" key="4">
    <source>
        <dbReference type="Ensembl" id="ENSGMOP00000062238.1"/>
    </source>
</evidence>
<keyword evidence="1" id="KW-0862">Zinc</keyword>
<feature type="region of interest" description="Disordered" evidence="2">
    <location>
        <begin position="323"/>
        <end position="345"/>
    </location>
</feature>
<organism evidence="4 5">
    <name type="scientific">Gadus morhua</name>
    <name type="common">Atlantic cod</name>
    <dbReference type="NCBI Taxonomy" id="8049"/>
    <lineage>
        <taxon>Eukaryota</taxon>
        <taxon>Metazoa</taxon>
        <taxon>Chordata</taxon>
        <taxon>Craniata</taxon>
        <taxon>Vertebrata</taxon>
        <taxon>Euteleostomi</taxon>
        <taxon>Actinopterygii</taxon>
        <taxon>Neopterygii</taxon>
        <taxon>Teleostei</taxon>
        <taxon>Neoteleostei</taxon>
        <taxon>Acanthomorphata</taxon>
        <taxon>Zeiogadaria</taxon>
        <taxon>Gadariae</taxon>
        <taxon>Gadiformes</taxon>
        <taxon>Gadoidei</taxon>
        <taxon>Gadidae</taxon>
        <taxon>Gadus</taxon>
    </lineage>
</organism>
<feature type="domain" description="CCHC-type" evidence="3">
    <location>
        <begin position="367"/>
        <end position="381"/>
    </location>
</feature>
<evidence type="ECO:0000256" key="1">
    <source>
        <dbReference type="PROSITE-ProRule" id="PRU00047"/>
    </source>
</evidence>
<dbReference type="PROSITE" id="PS50158">
    <property type="entry name" value="ZF_CCHC"/>
    <property type="match status" value="1"/>
</dbReference>
<dbReference type="Pfam" id="PF02023">
    <property type="entry name" value="SCAN"/>
    <property type="match status" value="1"/>
</dbReference>
<dbReference type="InterPro" id="IPR001878">
    <property type="entry name" value="Znf_CCHC"/>
</dbReference>
<protein>
    <recommendedName>
        <fullName evidence="3">CCHC-type domain-containing protein</fullName>
    </recommendedName>
</protein>
<keyword evidence="5" id="KW-1185">Reference proteome</keyword>
<accession>A0A8C5CMP6</accession>
<dbReference type="Ensembl" id="ENSGMOT00000031938.1">
    <property type="protein sequence ID" value="ENSGMOP00000062238.1"/>
    <property type="gene ID" value="ENSGMOG00000036340.1"/>
</dbReference>
<dbReference type="Gene3D" id="4.10.60.10">
    <property type="entry name" value="Zinc finger, CCHC-type"/>
    <property type="match status" value="1"/>
</dbReference>
<sequence>MAAIDYFISAPSEELLDQLTKEQLLSLASHYDIEIASGDKRLKESLREALKAGLAEGGILRTSALPAYQHQLVLPQMSDAVLEFRLKELAFRELELEDKEKERILKERQMHLEERRMHLEHERFLKELEFKHAALSSSSSASAQFSVARNIRLVPPFAEKNVERYFAHFERVATVSDWPIHAWTSLLQSVLVGKAQDAYASLNIEDVKDYEKVKGAILRTYELVPEAYRQRFRGLSKLDEQTYVEFAREKEISFSSWCKSQKAETKEDLRQLVLLEDFKNCLPVAVCTYLNQQEVSTLVEAAVLADKFVLTLKVNFDSDQGERRGRTGFNRSRFPTTSSTCSKPPPTVSTAFVRRSANVSTPLERTCFYCKNSGHFIADCPVLSKKQESYKPVALLKTVSNWAVDHQDQPAQKSELPGSSSFLMDGCVSLVTDPSTKQPIKIWRDSGALQSLILQELLPFSEQSKLGSSVLVQGFG</sequence>
<evidence type="ECO:0000313" key="5">
    <source>
        <dbReference type="Proteomes" id="UP000694546"/>
    </source>
</evidence>
<dbReference type="InterPro" id="IPR003309">
    <property type="entry name" value="SCAN_dom"/>
</dbReference>
<evidence type="ECO:0000259" key="3">
    <source>
        <dbReference type="PROSITE" id="PS50158"/>
    </source>
</evidence>
<name>A0A8C5CMP6_GADMO</name>
<dbReference type="SMART" id="SM00343">
    <property type="entry name" value="ZnF_C2HC"/>
    <property type="match status" value="1"/>
</dbReference>
<dbReference type="GO" id="GO:0003676">
    <property type="term" value="F:nucleic acid binding"/>
    <property type="evidence" value="ECO:0007669"/>
    <property type="project" value="InterPro"/>
</dbReference>
<dbReference type="SUPFAM" id="SSF47353">
    <property type="entry name" value="Retrovirus capsid dimerization domain-like"/>
    <property type="match status" value="1"/>
</dbReference>
<dbReference type="Proteomes" id="UP000694546">
    <property type="component" value="Chromosome 15"/>
</dbReference>
<dbReference type="Pfam" id="PF00098">
    <property type="entry name" value="zf-CCHC"/>
    <property type="match status" value="1"/>
</dbReference>
<dbReference type="InterPro" id="IPR036875">
    <property type="entry name" value="Znf_CCHC_sf"/>
</dbReference>
<dbReference type="GeneTree" id="ENSGT00940000165751"/>
<reference evidence="4" key="2">
    <citation type="submission" date="2025-09" db="UniProtKB">
        <authorList>
            <consortium name="Ensembl"/>
        </authorList>
    </citation>
    <scope>IDENTIFICATION</scope>
</reference>